<proteinExistence type="inferred from homology"/>
<evidence type="ECO:0000256" key="1">
    <source>
        <dbReference type="ARBA" id="ARBA00008791"/>
    </source>
</evidence>
<evidence type="ECO:0000313" key="3">
    <source>
        <dbReference type="EMBL" id="QPS00851.1"/>
    </source>
</evidence>
<dbReference type="OrthoDB" id="9777884at2"/>
<evidence type="ECO:0000313" key="4">
    <source>
        <dbReference type="Proteomes" id="UP000594771"/>
    </source>
</evidence>
<dbReference type="PRINTS" id="PR01438">
    <property type="entry name" value="UNVRSLSTRESS"/>
</dbReference>
<accession>A0A0X8FEF5</accession>
<dbReference type="EMBL" id="CP065662">
    <property type="protein sequence ID" value="QPS00851.1"/>
    <property type="molecule type" value="Genomic_DNA"/>
</dbReference>
<dbReference type="Proteomes" id="UP000594771">
    <property type="component" value="Chromosome"/>
</dbReference>
<dbReference type="InterPro" id="IPR014729">
    <property type="entry name" value="Rossmann-like_a/b/a_fold"/>
</dbReference>
<dbReference type="Gene3D" id="3.40.50.620">
    <property type="entry name" value="HUPs"/>
    <property type="match status" value="1"/>
</dbReference>
<dbReference type="PANTHER" id="PTHR46268:SF6">
    <property type="entry name" value="UNIVERSAL STRESS PROTEIN UP12"/>
    <property type="match status" value="1"/>
</dbReference>
<dbReference type="SUPFAM" id="SSF52402">
    <property type="entry name" value="Adenine nucleotide alpha hydrolases-like"/>
    <property type="match status" value="1"/>
</dbReference>
<dbReference type="GeneID" id="35767999"/>
<dbReference type="InterPro" id="IPR006016">
    <property type="entry name" value="UspA"/>
</dbReference>
<dbReference type="RefSeq" id="WP_060778276.1">
    <property type="nucleotide sequence ID" value="NZ_CAJHLF010000002.1"/>
</dbReference>
<dbReference type="AlphaFoldDB" id="A0A0X8FEF5"/>
<organism evidence="3 4">
    <name type="scientific">Aerococcus urinae</name>
    <dbReference type="NCBI Taxonomy" id="1376"/>
    <lineage>
        <taxon>Bacteria</taxon>
        <taxon>Bacillati</taxon>
        <taxon>Bacillota</taxon>
        <taxon>Bacilli</taxon>
        <taxon>Lactobacillales</taxon>
        <taxon>Aerococcaceae</taxon>
        <taxon>Aerococcus</taxon>
    </lineage>
</organism>
<comment type="similarity">
    <text evidence="1">Belongs to the universal stress protein A family.</text>
</comment>
<sequence>MPKKTIQKIMVPIDGSEPAKAAFEQALEYAHIYQAKLYIFSVAADFLRYDFDDFNLKAHDHELCAYQELLKNYQKQAQEAGIKDIAIEARPGDPRKEILDFANQHEIDLIMMGSTGKGVLDRLLIGSVSEYIMIHAACDVFIAK</sequence>
<protein>
    <submittedName>
        <fullName evidence="3">Universal stress protein</fullName>
    </submittedName>
</protein>
<reference evidence="3 4" key="1">
    <citation type="submission" date="2020-12" db="EMBL/GenBank/DDBJ databases">
        <title>FDA dAtabase for Regulatory Grade micrObial Sequences (FDA-ARGOS): Supporting development and validation of Infectious Disease Dx tests.</title>
        <authorList>
            <person name="Sproer C."/>
            <person name="Gronow S."/>
            <person name="Severitt S."/>
            <person name="Schroder I."/>
            <person name="Tallon L."/>
            <person name="Sadzewicz L."/>
            <person name="Zhao X."/>
            <person name="Boylan J."/>
            <person name="Ott S."/>
            <person name="Bowen H."/>
            <person name="Vavikolanu K."/>
            <person name="Mehta A."/>
            <person name="Aluvathingal J."/>
            <person name="Nadendla S."/>
            <person name="Lowell S."/>
            <person name="Myers T."/>
            <person name="Yan Y."/>
            <person name="Sichtig H."/>
        </authorList>
    </citation>
    <scope>NUCLEOTIDE SEQUENCE [LARGE SCALE GENOMIC DNA]</scope>
    <source>
        <strain evidence="3 4">FDAARGOS_911</strain>
    </source>
</reference>
<feature type="domain" description="UspA" evidence="2">
    <location>
        <begin position="6"/>
        <end position="144"/>
    </location>
</feature>
<name>A0A0X8FEF5_9LACT</name>
<dbReference type="Pfam" id="PF00582">
    <property type="entry name" value="Usp"/>
    <property type="match status" value="1"/>
</dbReference>
<dbReference type="CDD" id="cd00293">
    <property type="entry name" value="USP-like"/>
    <property type="match status" value="1"/>
</dbReference>
<evidence type="ECO:0000259" key="2">
    <source>
        <dbReference type="Pfam" id="PF00582"/>
    </source>
</evidence>
<dbReference type="KEGG" id="aun:AWM73_04560"/>
<dbReference type="InterPro" id="IPR006015">
    <property type="entry name" value="Universal_stress_UspA"/>
</dbReference>
<dbReference type="PANTHER" id="PTHR46268">
    <property type="entry name" value="STRESS RESPONSE PROTEIN NHAX"/>
    <property type="match status" value="1"/>
</dbReference>
<gene>
    <name evidence="3" type="ORF">I6G68_05495</name>
</gene>